<evidence type="ECO:0000256" key="7">
    <source>
        <dbReference type="ARBA" id="ARBA00023136"/>
    </source>
</evidence>
<reference evidence="9" key="1">
    <citation type="submission" date="2018-10" db="EMBL/GenBank/DDBJ databases">
        <title>Iterative Subtractive Binning of Freshwater Chronoseries Metagenomes Recovers Nearly Complete Genomes from over Four Hundred Novel Species.</title>
        <authorList>
            <person name="Rodriguez-R L.M."/>
            <person name="Tsementzi D."/>
            <person name="Luo C."/>
            <person name="Konstantinidis K.T."/>
        </authorList>
    </citation>
    <scope>NUCLEOTIDE SEQUENCE</scope>
    <source>
        <strain evidence="9">WB5_2A_028</strain>
    </source>
</reference>
<keyword evidence="4" id="KW-0997">Cell inner membrane</keyword>
<organism evidence="9 10">
    <name type="scientific">Candidatus Fonsibacter lacus</name>
    <dbReference type="NCBI Taxonomy" id="2576439"/>
    <lineage>
        <taxon>Bacteria</taxon>
        <taxon>Pseudomonadati</taxon>
        <taxon>Pseudomonadota</taxon>
        <taxon>Alphaproteobacteria</taxon>
        <taxon>Candidatus Pelagibacterales</taxon>
        <taxon>Candidatus Pelagibacterales incertae sedis</taxon>
        <taxon>Candidatus Fonsibacter</taxon>
    </lineage>
</organism>
<feature type="transmembrane region" description="Helical" evidence="8">
    <location>
        <begin position="123"/>
        <end position="150"/>
    </location>
</feature>
<protein>
    <submittedName>
        <fullName evidence="9">ABC transporter permease</fullName>
    </submittedName>
</protein>
<dbReference type="PANTHER" id="PTHR32196:SF21">
    <property type="entry name" value="ABC TRANSPORTER PERMEASE PROTEIN YPHD-RELATED"/>
    <property type="match status" value="1"/>
</dbReference>
<proteinExistence type="predicted"/>
<dbReference type="GO" id="GO:0005886">
    <property type="term" value="C:plasma membrane"/>
    <property type="evidence" value="ECO:0007669"/>
    <property type="project" value="UniProtKB-SubCell"/>
</dbReference>
<feature type="transmembrane region" description="Helical" evidence="8">
    <location>
        <begin position="170"/>
        <end position="190"/>
    </location>
</feature>
<gene>
    <name evidence="9" type="ORF">EBT44_04070</name>
</gene>
<keyword evidence="6 8" id="KW-1133">Transmembrane helix</keyword>
<dbReference type="EMBL" id="RFXN01000044">
    <property type="protein sequence ID" value="NBR93997.1"/>
    <property type="molecule type" value="Genomic_DNA"/>
</dbReference>
<evidence type="ECO:0000256" key="1">
    <source>
        <dbReference type="ARBA" id="ARBA00004651"/>
    </source>
</evidence>
<feature type="transmembrane region" description="Helical" evidence="8">
    <location>
        <begin position="219"/>
        <end position="243"/>
    </location>
</feature>
<keyword evidence="7 8" id="KW-0472">Membrane</keyword>
<dbReference type="Pfam" id="PF02653">
    <property type="entry name" value="BPD_transp_2"/>
    <property type="match status" value="1"/>
</dbReference>
<feature type="transmembrane region" description="Helical" evidence="8">
    <location>
        <begin position="276"/>
        <end position="294"/>
    </location>
</feature>
<feature type="transmembrane region" description="Helical" evidence="8">
    <location>
        <begin position="97"/>
        <end position="116"/>
    </location>
</feature>
<name>A0A965GE62_9PROT</name>
<evidence type="ECO:0000256" key="4">
    <source>
        <dbReference type="ARBA" id="ARBA00022519"/>
    </source>
</evidence>
<dbReference type="PANTHER" id="PTHR32196">
    <property type="entry name" value="ABC TRANSPORTER PERMEASE PROTEIN YPHD-RELATED-RELATED"/>
    <property type="match status" value="1"/>
</dbReference>
<dbReference type="InterPro" id="IPR001851">
    <property type="entry name" value="ABC_transp_permease"/>
</dbReference>
<evidence type="ECO:0000256" key="3">
    <source>
        <dbReference type="ARBA" id="ARBA00022475"/>
    </source>
</evidence>
<keyword evidence="3" id="KW-1003">Cell membrane</keyword>
<keyword evidence="2" id="KW-0813">Transport</keyword>
<dbReference type="AlphaFoldDB" id="A0A965GE62"/>
<comment type="caution">
    <text evidence="9">The sequence shown here is derived from an EMBL/GenBank/DDBJ whole genome shotgun (WGS) entry which is preliminary data.</text>
</comment>
<accession>A0A965GE62</accession>
<feature type="transmembrane region" description="Helical" evidence="8">
    <location>
        <begin position="55"/>
        <end position="77"/>
    </location>
</feature>
<dbReference type="CDD" id="cd06579">
    <property type="entry name" value="TM_PBP1_transp_AraH_like"/>
    <property type="match status" value="1"/>
</dbReference>
<dbReference type="GO" id="GO:0022857">
    <property type="term" value="F:transmembrane transporter activity"/>
    <property type="evidence" value="ECO:0007669"/>
    <property type="project" value="InterPro"/>
</dbReference>
<dbReference type="Proteomes" id="UP000740727">
    <property type="component" value="Unassembled WGS sequence"/>
</dbReference>
<sequence length="328" mass="34353">MSNNKGTAVAEDAQAQNKTRRRIPDVAPLLGFLILLTVFFTLTSPYFLDVDNFKNIFVALAVTGVVCVPGTMLMIAGQVDLSVGSSAAVSGMILGNVVNSYGISTGLIAVLIYGLAIGAINGFFVTVIGVNSLITTLGTLATLYGIALLIGNGQTLIMRNFEWLGTAQPAGIPLPIIIFFIIAVIGIVTLRRTRFGRSLYAIGSNPNAARVVGIRSKRILFVTFVLSGLSSALAGAILCSQLSAGDPNAARGLELEVITAIVLGGASLAGGRGTMWGTIIGLTTIGVLNNGLILLDVPTFWQRVAQGLMLILAVSFDATRERLASNRR</sequence>
<evidence type="ECO:0000256" key="8">
    <source>
        <dbReference type="SAM" id="Phobius"/>
    </source>
</evidence>
<evidence type="ECO:0000313" key="9">
    <source>
        <dbReference type="EMBL" id="NBR93997.1"/>
    </source>
</evidence>
<feature type="transmembrane region" description="Helical" evidence="8">
    <location>
        <begin position="26"/>
        <end position="48"/>
    </location>
</feature>
<comment type="subcellular location">
    <subcellularLocation>
        <location evidence="1">Cell membrane</location>
        <topology evidence="1">Multi-pass membrane protein</topology>
    </subcellularLocation>
</comment>
<evidence type="ECO:0000256" key="2">
    <source>
        <dbReference type="ARBA" id="ARBA00022448"/>
    </source>
</evidence>
<evidence type="ECO:0000256" key="5">
    <source>
        <dbReference type="ARBA" id="ARBA00022692"/>
    </source>
</evidence>
<evidence type="ECO:0000256" key="6">
    <source>
        <dbReference type="ARBA" id="ARBA00022989"/>
    </source>
</evidence>
<evidence type="ECO:0000313" key="10">
    <source>
        <dbReference type="Proteomes" id="UP000740727"/>
    </source>
</evidence>
<keyword evidence="5 8" id="KW-0812">Transmembrane</keyword>